<organism evidence="1 2">
    <name type="scientific">Paludisphaera borealis</name>
    <dbReference type="NCBI Taxonomy" id="1387353"/>
    <lineage>
        <taxon>Bacteria</taxon>
        <taxon>Pseudomonadati</taxon>
        <taxon>Planctomycetota</taxon>
        <taxon>Planctomycetia</taxon>
        <taxon>Isosphaerales</taxon>
        <taxon>Isosphaeraceae</taxon>
        <taxon>Paludisphaera</taxon>
    </lineage>
</organism>
<dbReference type="Proteomes" id="UP000186309">
    <property type="component" value="Chromosome"/>
</dbReference>
<dbReference type="KEGG" id="pbor:BSF38_01934"/>
<keyword evidence="2" id="KW-1185">Reference proteome</keyword>
<sequence length="967" mass="104741">MSFRLDPVAEVVAALEAGGYNPRPSGPDQWSSRCPVHQGGKANLVVSRGSDGRVLTHCFHSDGCGFRDVLAALNISPARPTSNGIPSTTTTMSMNPVAKKAKTIHATADRAIRAAKWTCKAEGDADWNPDTVQVVGRWPYHDANGNVLLIVVRFQLADGSKSYSQVHPVEGGWNVGMPPGPRPIYRVPEAMNADRVYFVEGEKAADAVVGLGLVATTTPGGATVARKADLSPLRGRHVAILPDNDVPGREYAAKLVELLAKVGAASVKAVELPGLPEKGDICDWLVAANAEGKTKEWCRCELERLAVHPVEPTPAQRVEEARREIVEDNSEIEDDPTMDDILAIDRGNEGRPSIEITCEQTEVNDQAIAALARDPNVFTIGGKIAVVAKMPPPRGVKDSPDGFKRICILDLPALEERMSASAYWHTSRIDKKGEVHQSQELPPGWSVKQVFSRPHKAGIPQVEGMVETPVLRPDGSIHETPGYDPATWTFFSPNAEFLPVPDAPTREDAIRAKDVLLELVTDFPFKDDANRAVWLAAALTPIARPAITEACPAFVFDAPEAGTGKSKLCDLISIIASGTEMPRSPWPGGRDVDDEVRKTLTAIAISGDRFTLWDNVPEGCKFGCASLDNAVTSITYKARVLGSSKLTDALPWRTITYATGNNMTLGNDTVRRTLISRIEADVERPCDREGFVFPRLIAHAKANRAKYVQAALTILKAHAVAGRPQLAKELGSFEEWSTVVASAVAWVMGVDPISVQKAGASRAPATSNRKILFDGLLEVNADVQEFTAADMLTKAEQLKTVGRPEDGPMYPSLYEFVEEFLDLPSRSTAKRKLFAALEKNEGKVVGGHKLVLREGRAHSKLWRLTEVKDGKTRPEEPSDESQMVSMVNMVTSSRRSIVRENSSPVFSYGPAGGEAHHAHHAHHLTPVGRSAPTCGDQAQPFQQATALPLSLNASGLPYDPNDWTTFG</sequence>
<protein>
    <recommendedName>
        <fullName evidence="3">Toprim domain-containing protein</fullName>
    </recommendedName>
</protein>
<dbReference type="Gene3D" id="3.40.1360.10">
    <property type="match status" value="1"/>
</dbReference>
<accession>A0A1U7CNE7</accession>
<dbReference type="InterPro" id="IPR034154">
    <property type="entry name" value="TOPRIM_DnaG/twinkle"/>
</dbReference>
<evidence type="ECO:0008006" key="3">
    <source>
        <dbReference type="Google" id="ProtNLM"/>
    </source>
</evidence>
<gene>
    <name evidence="1" type="ORF">BSF38_01934</name>
</gene>
<dbReference type="CDD" id="cd01029">
    <property type="entry name" value="TOPRIM_primases"/>
    <property type="match status" value="1"/>
</dbReference>
<reference evidence="2" key="1">
    <citation type="submission" date="2016-12" db="EMBL/GenBank/DDBJ databases">
        <title>Comparative genomics of four Isosphaeraceae planctomycetes: a common pool of plasmids and glycoside hydrolase genes.</title>
        <authorList>
            <person name="Ivanova A."/>
        </authorList>
    </citation>
    <scope>NUCLEOTIDE SEQUENCE [LARGE SCALE GENOMIC DNA]</scope>
    <source>
        <strain evidence="2">PX4</strain>
    </source>
</reference>
<evidence type="ECO:0000313" key="2">
    <source>
        <dbReference type="Proteomes" id="UP000186309"/>
    </source>
</evidence>
<name>A0A1U7CNE7_9BACT</name>
<dbReference type="STRING" id="1387353.BSF38_01934"/>
<dbReference type="AlphaFoldDB" id="A0A1U7CNE7"/>
<dbReference type="EMBL" id="CP019082">
    <property type="protein sequence ID" value="APW60464.1"/>
    <property type="molecule type" value="Genomic_DNA"/>
</dbReference>
<proteinExistence type="predicted"/>
<evidence type="ECO:0000313" key="1">
    <source>
        <dbReference type="EMBL" id="APW60464.1"/>
    </source>
</evidence>